<dbReference type="Proteomes" id="UP000193411">
    <property type="component" value="Unassembled WGS sequence"/>
</dbReference>
<evidence type="ECO:0000256" key="1">
    <source>
        <dbReference type="SAM" id="MobiDB-lite"/>
    </source>
</evidence>
<feature type="region of interest" description="Disordered" evidence="1">
    <location>
        <begin position="84"/>
        <end position="107"/>
    </location>
</feature>
<proteinExistence type="predicted"/>
<organism evidence="2 3">
    <name type="scientific">Catenaria anguillulae PL171</name>
    <dbReference type="NCBI Taxonomy" id="765915"/>
    <lineage>
        <taxon>Eukaryota</taxon>
        <taxon>Fungi</taxon>
        <taxon>Fungi incertae sedis</taxon>
        <taxon>Blastocladiomycota</taxon>
        <taxon>Blastocladiomycetes</taxon>
        <taxon>Blastocladiales</taxon>
        <taxon>Catenariaceae</taxon>
        <taxon>Catenaria</taxon>
    </lineage>
</organism>
<gene>
    <name evidence="2" type="ORF">BCR44DRAFT_1018412</name>
</gene>
<evidence type="ECO:0000313" key="3">
    <source>
        <dbReference type="Proteomes" id="UP000193411"/>
    </source>
</evidence>
<keyword evidence="3" id="KW-1185">Reference proteome</keyword>
<comment type="caution">
    <text evidence="2">The sequence shown here is derived from an EMBL/GenBank/DDBJ whole genome shotgun (WGS) entry which is preliminary data.</text>
</comment>
<feature type="compositionally biased region" description="Basic and acidic residues" evidence="1">
    <location>
        <begin position="84"/>
        <end position="96"/>
    </location>
</feature>
<dbReference type="EMBL" id="MCFL01000101">
    <property type="protein sequence ID" value="ORZ30114.1"/>
    <property type="molecule type" value="Genomic_DNA"/>
</dbReference>
<reference evidence="2 3" key="1">
    <citation type="submission" date="2016-07" db="EMBL/GenBank/DDBJ databases">
        <title>Pervasive Adenine N6-methylation of Active Genes in Fungi.</title>
        <authorList>
            <consortium name="DOE Joint Genome Institute"/>
            <person name="Mondo S.J."/>
            <person name="Dannebaum R.O."/>
            <person name="Kuo R.C."/>
            <person name="Labutti K."/>
            <person name="Haridas S."/>
            <person name="Kuo A."/>
            <person name="Salamov A."/>
            <person name="Ahrendt S.R."/>
            <person name="Lipzen A."/>
            <person name="Sullivan W."/>
            <person name="Andreopoulos W.B."/>
            <person name="Clum A."/>
            <person name="Lindquist E."/>
            <person name="Daum C."/>
            <person name="Ramamoorthy G.K."/>
            <person name="Gryganskyi A."/>
            <person name="Culley D."/>
            <person name="Magnuson J.K."/>
            <person name="James T.Y."/>
            <person name="O'Malley M.A."/>
            <person name="Stajich J.E."/>
            <person name="Spatafora J.W."/>
            <person name="Visel A."/>
            <person name="Grigoriev I.V."/>
        </authorList>
    </citation>
    <scope>NUCLEOTIDE SEQUENCE [LARGE SCALE GENOMIC DNA]</scope>
    <source>
        <strain evidence="2 3">PL171</strain>
    </source>
</reference>
<evidence type="ECO:0000313" key="2">
    <source>
        <dbReference type="EMBL" id="ORZ30114.1"/>
    </source>
</evidence>
<sequence>MMAPFPRSQKSIRGHIRQLRMGLFGSQKGRPRFARFSPQQRVTPSAHVFRSWLSSSVSEDDVLAPTRLMHPSKAPRAQKLYEEATKAVEQQKREDGGYSGDEMDLDG</sequence>
<protein>
    <submittedName>
        <fullName evidence="2">Uncharacterized protein</fullName>
    </submittedName>
</protein>
<name>A0A1Y2H7Z0_9FUNG</name>
<accession>A0A1Y2H7Z0</accession>
<dbReference type="AlphaFoldDB" id="A0A1Y2H7Z0"/>